<protein>
    <submittedName>
        <fullName evidence="6">NUDIX hydrolase</fullName>
    </submittedName>
</protein>
<dbReference type="Proteomes" id="UP000325849">
    <property type="component" value="Unassembled WGS sequence"/>
</dbReference>
<dbReference type="InterPro" id="IPR000086">
    <property type="entry name" value="NUDIX_hydrolase_dom"/>
</dbReference>
<dbReference type="SUPFAM" id="SSF55811">
    <property type="entry name" value="Nudix"/>
    <property type="match status" value="1"/>
</dbReference>
<organism evidence="6 7">
    <name type="scientific">Streptomyces adustus</name>
    <dbReference type="NCBI Taxonomy" id="1609272"/>
    <lineage>
        <taxon>Bacteria</taxon>
        <taxon>Bacillati</taxon>
        <taxon>Actinomycetota</taxon>
        <taxon>Actinomycetes</taxon>
        <taxon>Kitasatosporales</taxon>
        <taxon>Streptomycetaceae</taxon>
        <taxon>Streptomyces</taxon>
    </lineage>
</organism>
<dbReference type="GO" id="GO:0019693">
    <property type="term" value="P:ribose phosphate metabolic process"/>
    <property type="evidence" value="ECO:0007669"/>
    <property type="project" value="TreeGrafter"/>
</dbReference>
<dbReference type="RefSeq" id="WP_152894032.1">
    <property type="nucleotide sequence ID" value="NZ_VJZD01000216.1"/>
</dbReference>
<dbReference type="PRINTS" id="PR00502">
    <property type="entry name" value="NUDIXFAMILY"/>
</dbReference>
<dbReference type="PANTHER" id="PTHR11839:SF18">
    <property type="entry name" value="NUDIX HYDROLASE DOMAIN-CONTAINING PROTEIN"/>
    <property type="match status" value="1"/>
</dbReference>
<dbReference type="InterPro" id="IPR015797">
    <property type="entry name" value="NUDIX_hydrolase-like_dom_sf"/>
</dbReference>
<dbReference type="EMBL" id="VJZD01000216">
    <property type="protein sequence ID" value="MPY36373.1"/>
    <property type="molecule type" value="Genomic_DNA"/>
</dbReference>
<reference evidence="6 7" key="1">
    <citation type="submission" date="2019-07" db="EMBL/GenBank/DDBJ databases">
        <title>New species of Amycolatopsis and Streptomyces.</title>
        <authorList>
            <person name="Duangmal K."/>
            <person name="Teo W.F.A."/>
            <person name="Lipun K."/>
        </authorList>
    </citation>
    <scope>NUCLEOTIDE SEQUENCE [LARGE SCALE GENOMIC DNA]</scope>
    <source>
        <strain evidence="6 7">NBRC 109810</strain>
    </source>
</reference>
<comment type="similarity">
    <text evidence="2 4">Belongs to the Nudix hydrolase family.</text>
</comment>
<evidence type="ECO:0000313" key="7">
    <source>
        <dbReference type="Proteomes" id="UP000325849"/>
    </source>
</evidence>
<dbReference type="GO" id="GO:0006753">
    <property type="term" value="P:nucleoside phosphate metabolic process"/>
    <property type="evidence" value="ECO:0007669"/>
    <property type="project" value="TreeGrafter"/>
</dbReference>
<evidence type="ECO:0000259" key="5">
    <source>
        <dbReference type="PROSITE" id="PS51462"/>
    </source>
</evidence>
<dbReference type="OrthoDB" id="177518at2"/>
<evidence type="ECO:0000256" key="2">
    <source>
        <dbReference type="ARBA" id="ARBA00005582"/>
    </source>
</evidence>
<dbReference type="Pfam" id="PF00293">
    <property type="entry name" value="NUDIX"/>
    <property type="match status" value="1"/>
</dbReference>
<accession>A0A5N8VM76</accession>
<gene>
    <name evidence="6" type="ORF">FNH09_35685</name>
</gene>
<dbReference type="PROSITE" id="PS51462">
    <property type="entry name" value="NUDIX"/>
    <property type="match status" value="1"/>
</dbReference>
<keyword evidence="7" id="KW-1185">Reference proteome</keyword>
<dbReference type="AlphaFoldDB" id="A0A5N8VM76"/>
<dbReference type="GO" id="GO:0005829">
    <property type="term" value="C:cytosol"/>
    <property type="evidence" value="ECO:0007669"/>
    <property type="project" value="TreeGrafter"/>
</dbReference>
<dbReference type="PANTHER" id="PTHR11839">
    <property type="entry name" value="UDP/ADP-SUGAR PYROPHOSPHATASE"/>
    <property type="match status" value="1"/>
</dbReference>
<keyword evidence="3 4" id="KW-0378">Hydrolase</keyword>
<evidence type="ECO:0000313" key="6">
    <source>
        <dbReference type="EMBL" id="MPY36373.1"/>
    </source>
</evidence>
<sequence>MTTDRPTPGTPAPIRRERAVEVYGSRFGNLYDDEVVFPGGSAGRYLRWQWKQQGVVVVPMGPEGLALLPMYRYPVGAVSLEFPRGGCDPGEAPEAAAARELKEESGLTALSVRQVGTLHADTGLIATQTHVCVAEVHPVGRTAARPETSESVAEPVWASYNAMALWLREGRITCAITIAAYAVAMAGTPASATAPPHTTDAVGLSGIVRQ</sequence>
<dbReference type="InterPro" id="IPR020084">
    <property type="entry name" value="NUDIX_hydrolase_CS"/>
</dbReference>
<evidence type="ECO:0000256" key="4">
    <source>
        <dbReference type="RuleBase" id="RU003476"/>
    </source>
</evidence>
<comment type="caution">
    <text evidence="6">The sequence shown here is derived from an EMBL/GenBank/DDBJ whole genome shotgun (WGS) entry which is preliminary data.</text>
</comment>
<dbReference type="PROSITE" id="PS00893">
    <property type="entry name" value="NUDIX_BOX"/>
    <property type="match status" value="1"/>
</dbReference>
<feature type="domain" description="Nudix hydrolase" evidence="5">
    <location>
        <begin position="50"/>
        <end position="180"/>
    </location>
</feature>
<dbReference type="InterPro" id="IPR020476">
    <property type="entry name" value="Nudix_hydrolase"/>
</dbReference>
<evidence type="ECO:0000256" key="1">
    <source>
        <dbReference type="ARBA" id="ARBA00001946"/>
    </source>
</evidence>
<proteinExistence type="inferred from homology"/>
<dbReference type="GO" id="GO:0016462">
    <property type="term" value="F:pyrophosphatase activity"/>
    <property type="evidence" value="ECO:0007669"/>
    <property type="project" value="UniProtKB-ARBA"/>
</dbReference>
<dbReference type="CDD" id="cd03424">
    <property type="entry name" value="NUDIX_ADPRase_Nudt5_UGPPase_Nudt14"/>
    <property type="match status" value="1"/>
</dbReference>
<name>A0A5N8VM76_9ACTN</name>
<evidence type="ECO:0000256" key="3">
    <source>
        <dbReference type="ARBA" id="ARBA00022801"/>
    </source>
</evidence>
<comment type="cofactor">
    <cofactor evidence="1">
        <name>Mg(2+)</name>
        <dbReference type="ChEBI" id="CHEBI:18420"/>
    </cofactor>
</comment>
<dbReference type="Gene3D" id="3.90.79.10">
    <property type="entry name" value="Nucleoside Triphosphate Pyrophosphohydrolase"/>
    <property type="match status" value="1"/>
</dbReference>